<evidence type="ECO:0000313" key="2">
    <source>
        <dbReference type="EMBL" id="KAF2074353.1"/>
    </source>
</evidence>
<dbReference type="EMBL" id="AJWJ01000151">
    <property type="protein sequence ID" value="KAF2074353.1"/>
    <property type="molecule type" value="Genomic_DNA"/>
</dbReference>
<comment type="caution">
    <text evidence="2">The sequence shown here is derived from an EMBL/GenBank/DDBJ whole genome shotgun (WGS) entry which is preliminary data.</text>
</comment>
<accession>A0A8J4V0E5</accession>
<evidence type="ECO:0000313" key="3">
    <source>
        <dbReference type="Proteomes" id="UP000695562"/>
    </source>
</evidence>
<dbReference type="OrthoDB" id="15362at2759"/>
<feature type="region of interest" description="Disordered" evidence="1">
    <location>
        <begin position="43"/>
        <end position="73"/>
    </location>
</feature>
<gene>
    <name evidence="2" type="ORF">CYY_004329</name>
</gene>
<organism evidence="2 3">
    <name type="scientific">Polysphondylium violaceum</name>
    <dbReference type="NCBI Taxonomy" id="133409"/>
    <lineage>
        <taxon>Eukaryota</taxon>
        <taxon>Amoebozoa</taxon>
        <taxon>Evosea</taxon>
        <taxon>Eumycetozoa</taxon>
        <taxon>Dictyostelia</taxon>
        <taxon>Dictyosteliales</taxon>
        <taxon>Dictyosteliaceae</taxon>
        <taxon>Polysphondylium</taxon>
    </lineage>
</organism>
<proteinExistence type="predicted"/>
<dbReference type="AlphaFoldDB" id="A0A8J4V0E5"/>
<keyword evidence="3" id="KW-1185">Reference proteome</keyword>
<evidence type="ECO:0000256" key="1">
    <source>
        <dbReference type="SAM" id="MobiDB-lite"/>
    </source>
</evidence>
<reference evidence="2" key="1">
    <citation type="submission" date="2020-01" db="EMBL/GenBank/DDBJ databases">
        <title>Development of genomics and gene disruption for Polysphondylium violaceum indicates a role for the polyketide synthase stlB in stalk morphogenesis.</title>
        <authorList>
            <person name="Narita B."/>
            <person name="Kawabe Y."/>
            <person name="Kin K."/>
            <person name="Saito T."/>
            <person name="Gibbs R."/>
            <person name="Kuspa A."/>
            <person name="Muzny D."/>
            <person name="Queller D."/>
            <person name="Richards S."/>
            <person name="Strassman J."/>
            <person name="Sucgang R."/>
            <person name="Worley K."/>
            <person name="Schaap P."/>
        </authorList>
    </citation>
    <scope>NUCLEOTIDE SEQUENCE</scope>
    <source>
        <strain evidence="2">QSvi11</strain>
    </source>
</reference>
<sequence>MSTETQINSPTNSQGYNWGIWKADWKQWWGSTLGWESLEKQGLEERKKLTPNPRGTPLKKGNSSSEDVSIGVHGGKIDHPATVASFLPEWKYPAFERNKYDDELLRQKIRETPKEQVIPTKEYVTGHPKGQYVTGTPSN</sequence>
<protein>
    <submittedName>
        <fullName evidence="2">Uncharacterized protein</fullName>
    </submittedName>
</protein>
<feature type="region of interest" description="Disordered" evidence="1">
    <location>
        <begin position="116"/>
        <end position="139"/>
    </location>
</feature>
<name>A0A8J4V0E5_9MYCE</name>
<dbReference type="Proteomes" id="UP000695562">
    <property type="component" value="Unassembled WGS sequence"/>
</dbReference>